<feature type="non-terminal residue" evidence="1">
    <location>
        <position position="1"/>
    </location>
</feature>
<proteinExistence type="predicted"/>
<reference evidence="1 2" key="1">
    <citation type="submission" date="2017-03" db="EMBL/GenBank/DDBJ databases">
        <title>Genomes of endolithic fungi from Antarctica.</title>
        <authorList>
            <person name="Coleine C."/>
            <person name="Masonjones S."/>
            <person name="Stajich J.E."/>
        </authorList>
    </citation>
    <scope>NUCLEOTIDE SEQUENCE [LARGE SCALE GENOMIC DNA]</scope>
    <source>
        <strain evidence="1 2">CCFEE 5184</strain>
    </source>
</reference>
<keyword evidence="2" id="KW-1185">Reference proteome</keyword>
<dbReference type="EMBL" id="NAJQ01001815">
    <property type="protein sequence ID" value="TKA52545.1"/>
    <property type="molecule type" value="Genomic_DNA"/>
</dbReference>
<evidence type="ECO:0000313" key="1">
    <source>
        <dbReference type="EMBL" id="TKA52545.1"/>
    </source>
</evidence>
<organism evidence="1 2">
    <name type="scientific">Friedmanniomyces simplex</name>
    <dbReference type="NCBI Taxonomy" id="329884"/>
    <lineage>
        <taxon>Eukaryota</taxon>
        <taxon>Fungi</taxon>
        <taxon>Dikarya</taxon>
        <taxon>Ascomycota</taxon>
        <taxon>Pezizomycotina</taxon>
        <taxon>Dothideomycetes</taxon>
        <taxon>Dothideomycetidae</taxon>
        <taxon>Mycosphaerellales</taxon>
        <taxon>Teratosphaeriaceae</taxon>
        <taxon>Friedmanniomyces</taxon>
    </lineage>
</organism>
<protein>
    <recommendedName>
        <fullName evidence="3">Glycosyl transferase CAP10 domain-containing protein</fullName>
    </recommendedName>
</protein>
<dbReference type="AlphaFoldDB" id="A0A4U0VUV6"/>
<evidence type="ECO:0000313" key="2">
    <source>
        <dbReference type="Proteomes" id="UP000309340"/>
    </source>
</evidence>
<dbReference type="OrthoDB" id="202415at2759"/>
<dbReference type="Proteomes" id="UP000309340">
    <property type="component" value="Unassembled WGS sequence"/>
</dbReference>
<name>A0A4U0VUV6_9PEZI</name>
<sequence>ENDWADLPPKMDELIMKPAKARLIADNAANHLRDHYFTPAAQTCYWRRLFEVWREVSFEPDPWSYARMPDDTMERRVKGMTYEEYVFHDASVPLGLQ</sequence>
<accession>A0A4U0VUV6</accession>
<comment type="caution">
    <text evidence="1">The sequence shown here is derived from an EMBL/GenBank/DDBJ whole genome shotgun (WGS) entry which is preliminary data.</text>
</comment>
<evidence type="ECO:0008006" key="3">
    <source>
        <dbReference type="Google" id="ProtNLM"/>
    </source>
</evidence>
<gene>
    <name evidence="1" type="ORF">B0A55_12632</name>
</gene>